<comment type="subcellular location">
    <subcellularLocation>
        <location evidence="1">Cell membrane</location>
        <topology evidence="1">Multi-pass membrane protein</topology>
    </subcellularLocation>
</comment>
<feature type="transmembrane region" description="Helical" evidence="8">
    <location>
        <begin position="297"/>
        <end position="316"/>
    </location>
</feature>
<feature type="transmembrane region" description="Helical" evidence="8">
    <location>
        <begin position="61"/>
        <end position="80"/>
    </location>
</feature>
<dbReference type="InterPro" id="IPR002549">
    <property type="entry name" value="AI-2E-like"/>
</dbReference>
<dbReference type="PANTHER" id="PTHR21716:SF53">
    <property type="entry name" value="PERMEASE PERM-RELATED"/>
    <property type="match status" value="1"/>
</dbReference>
<comment type="similarity">
    <text evidence="2">Belongs to the autoinducer-2 exporter (AI-2E) (TC 2.A.86) family.</text>
</comment>
<feature type="transmembrane region" description="Helical" evidence="8">
    <location>
        <begin position="12"/>
        <end position="27"/>
    </location>
</feature>
<evidence type="ECO:0000256" key="5">
    <source>
        <dbReference type="ARBA" id="ARBA00022692"/>
    </source>
</evidence>
<proteinExistence type="inferred from homology"/>
<name>A0A7V3E820_9BACT</name>
<keyword evidence="3" id="KW-0813">Transport</keyword>
<feature type="transmembrane region" description="Helical" evidence="8">
    <location>
        <begin position="336"/>
        <end position="362"/>
    </location>
</feature>
<feature type="transmembrane region" description="Helical" evidence="8">
    <location>
        <begin position="140"/>
        <end position="163"/>
    </location>
</feature>
<keyword evidence="7 8" id="KW-0472">Membrane</keyword>
<evidence type="ECO:0000256" key="2">
    <source>
        <dbReference type="ARBA" id="ARBA00009773"/>
    </source>
</evidence>
<dbReference type="Pfam" id="PF01594">
    <property type="entry name" value="AI-2E_transport"/>
    <property type="match status" value="2"/>
</dbReference>
<keyword evidence="5 8" id="KW-0812">Transmembrane</keyword>
<evidence type="ECO:0000313" key="9">
    <source>
        <dbReference type="EMBL" id="HFI92555.1"/>
    </source>
</evidence>
<evidence type="ECO:0000256" key="3">
    <source>
        <dbReference type="ARBA" id="ARBA00022448"/>
    </source>
</evidence>
<gene>
    <name evidence="9" type="ORF">ENS31_13640</name>
</gene>
<feature type="transmembrane region" description="Helical" evidence="8">
    <location>
        <begin position="237"/>
        <end position="256"/>
    </location>
</feature>
<keyword evidence="6 8" id="KW-1133">Transmembrane helix</keyword>
<sequence>MAHKVYSDNTTKFFITIIGLVVIAIVLKELSHIFIPLVIAIFLYFVFAPLNNFLSAKKFPGFLITILDLIITILILYSAGRIVVDSLLQFADGLPTYGDKLNSIVRDIARELNIRDPFFRKFDLEQTIQRLDYKSLAGGIFSSTINLAGSVLFVLFFFVFVLSGEKTIYEAIKNYYVFRKVKPQFKKIKKSLYTSHQISDRSIETELQSERLLREKQLAETFNTITDQIQRYIIAKFGLNLIAGIITAIALSIVGLDFPIVWGLFVFLFNFIPTIGSAAALVLPVLFALVQFDSTSSAFLIAIVMAVIQTLAFNLAEPMIIGRRLNLNPLLILLSVLIWGYIWGIVGMLIAVPITAIIKIILSNSKSNYLKFLSNLMSQSQSN</sequence>
<accession>A0A7V3E820</accession>
<dbReference type="PANTHER" id="PTHR21716">
    <property type="entry name" value="TRANSMEMBRANE PROTEIN"/>
    <property type="match status" value="1"/>
</dbReference>
<dbReference type="GO" id="GO:0005886">
    <property type="term" value="C:plasma membrane"/>
    <property type="evidence" value="ECO:0007669"/>
    <property type="project" value="UniProtKB-SubCell"/>
</dbReference>
<evidence type="ECO:0000256" key="7">
    <source>
        <dbReference type="ARBA" id="ARBA00023136"/>
    </source>
</evidence>
<dbReference type="AlphaFoldDB" id="A0A7V3E820"/>
<feature type="transmembrane region" description="Helical" evidence="8">
    <location>
        <begin position="262"/>
        <end position="290"/>
    </location>
</feature>
<comment type="caution">
    <text evidence="9">The sequence shown here is derived from an EMBL/GenBank/DDBJ whole genome shotgun (WGS) entry which is preliminary data.</text>
</comment>
<evidence type="ECO:0000256" key="1">
    <source>
        <dbReference type="ARBA" id="ARBA00004651"/>
    </source>
</evidence>
<evidence type="ECO:0000256" key="6">
    <source>
        <dbReference type="ARBA" id="ARBA00022989"/>
    </source>
</evidence>
<keyword evidence="4" id="KW-1003">Cell membrane</keyword>
<reference evidence="9" key="1">
    <citation type="journal article" date="2020" name="mSystems">
        <title>Genome- and Community-Level Interaction Insights into Carbon Utilization and Element Cycling Functions of Hydrothermarchaeota in Hydrothermal Sediment.</title>
        <authorList>
            <person name="Zhou Z."/>
            <person name="Liu Y."/>
            <person name="Xu W."/>
            <person name="Pan J."/>
            <person name="Luo Z.H."/>
            <person name="Li M."/>
        </authorList>
    </citation>
    <scope>NUCLEOTIDE SEQUENCE [LARGE SCALE GENOMIC DNA]</scope>
    <source>
        <strain evidence="9">SpSt-479</strain>
    </source>
</reference>
<evidence type="ECO:0000256" key="8">
    <source>
        <dbReference type="SAM" id="Phobius"/>
    </source>
</evidence>
<organism evidence="9">
    <name type="scientific">Ignavibacterium album</name>
    <dbReference type="NCBI Taxonomy" id="591197"/>
    <lineage>
        <taxon>Bacteria</taxon>
        <taxon>Pseudomonadati</taxon>
        <taxon>Ignavibacteriota</taxon>
        <taxon>Ignavibacteria</taxon>
        <taxon>Ignavibacteriales</taxon>
        <taxon>Ignavibacteriaceae</taxon>
        <taxon>Ignavibacterium</taxon>
    </lineage>
</organism>
<feature type="transmembrane region" description="Helical" evidence="8">
    <location>
        <begin position="33"/>
        <end position="54"/>
    </location>
</feature>
<evidence type="ECO:0000256" key="4">
    <source>
        <dbReference type="ARBA" id="ARBA00022475"/>
    </source>
</evidence>
<protein>
    <submittedName>
        <fullName evidence="9">AI-2E family transporter</fullName>
    </submittedName>
</protein>
<dbReference type="RefSeq" id="WP_304143306.1">
    <property type="nucleotide sequence ID" value="NZ_JAOAIE010000024.1"/>
</dbReference>
<dbReference type="EMBL" id="DSUJ01000011">
    <property type="protein sequence ID" value="HFI92555.1"/>
    <property type="molecule type" value="Genomic_DNA"/>
</dbReference>